<evidence type="ECO:0000313" key="3">
    <source>
        <dbReference type="EMBL" id="CAD9562391.1"/>
    </source>
</evidence>
<proteinExistence type="predicted"/>
<feature type="region of interest" description="Disordered" evidence="1">
    <location>
        <begin position="128"/>
        <end position="175"/>
    </location>
</feature>
<evidence type="ECO:0000256" key="2">
    <source>
        <dbReference type="SAM" id="Phobius"/>
    </source>
</evidence>
<sequence length="175" mass="19889">MSTMSSSRFFISRRLFSTGNAKTTIFKRPPTYGEQIDQGIPFGKRKVYGKQRQVVLQTLVGITIFGGFIAAPFVGKKLAQQDAQVLQWVPWADFTVSKHLKSSGHVNTKEDLHRSMIEYQREMHERAINGEFADDAPKKKDADKDVERSVYWRPSLADGPRDPHDDNDDDDDDGN</sequence>
<feature type="compositionally biased region" description="Basic and acidic residues" evidence="1">
    <location>
        <begin position="135"/>
        <end position="150"/>
    </location>
</feature>
<dbReference type="AlphaFoldDB" id="A0A7S2NV69"/>
<keyword evidence="2" id="KW-0472">Membrane</keyword>
<feature type="compositionally biased region" description="Acidic residues" evidence="1">
    <location>
        <begin position="165"/>
        <end position="175"/>
    </location>
</feature>
<accession>A0A7S2NV69</accession>
<feature type="transmembrane region" description="Helical" evidence="2">
    <location>
        <begin position="54"/>
        <end position="74"/>
    </location>
</feature>
<gene>
    <name evidence="3" type="ORF">LDAN0321_LOCUS3503</name>
</gene>
<protein>
    <submittedName>
        <fullName evidence="3">Uncharacterized protein</fullName>
    </submittedName>
</protein>
<evidence type="ECO:0000256" key="1">
    <source>
        <dbReference type="SAM" id="MobiDB-lite"/>
    </source>
</evidence>
<dbReference type="EMBL" id="HBGY01005719">
    <property type="protein sequence ID" value="CAD9562391.1"/>
    <property type="molecule type" value="Transcribed_RNA"/>
</dbReference>
<reference evidence="3" key="1">
    <citation type="submission" date="2021-01" db="EMBL/GenBank/DDBJ databases">
        <authorList>
            <person name="Corre E."/>
            <person name="Pelletier E."/>
            <person name="Niang G."/>
            <person name="Scheremetjew M."/>
            <person name="Finn R."/>
            <person name="Kale V."/>
            <person name="Holt S."/>
            <person name="Cochrane G."/>
            <person name="Meng A."/>
            <person name="Brown T."/>
            <person name="Cohen L."/>
        </authorList>
    </citation>
    <scope>NUCLEOTIDE SEQUENCE</scope>
    <source>
        <strain evidence="3">B650</strain>
    </source>
</reference>
<name>A0A7S2NV69_9STRA</name>
<keyword evidence="2" id="KW-0812">Transmembrane</keyword>
<keyword evidence="2" id="KW-1133">Transmembrane helix</keyword>
<organism evidence="3">
    <name type="scientific">Leptocylindrus danicus</name>
    <dbReference type="NCBI Taxonomy" id="163516"/>
    <lineage>
        <taxon>Eukaryota</taxon>
        <taxon>Sar</taxon>
        <taxon>Stramenopiles</taxon>
        <taxon>Ochrophyta</taxon>
        <taxon>Bacillariophyta</taxon>
        <taxon>Coscinodiscophyceae</taxon>
        <taxon>Chaetocerotophycidae</taxon>
        <taxon>Leptocylindrales</taxon>
        <taxon>Leptocylindraceae</taxon>
        <taxon>Leptocylindrus</taxon>
    </lineage>
</organism>